<dbReference type="Pfam" id="PF00753">
    <property type="entry name" value="Lactamase_B"/>
    <property type="match status" value="1"/>
</dbReference>
<comment type="caution">
    <text evidence="2">The sequence shown here is derived from an EMBL/GenBank/DDBJ whole genome shotgun (WGS) entry which is preliminary data.</text>
</comment>
<evidence type="ECO:0000313" key="3">
    <source>
        <dbReference type="Proteomes" id="UP001422759"/>
    </source>
</evidence>
<accession>A0ABN3A8P7</accession>
<organism evidence="2 3">
    <name type="scientific">Kitasatospora kazusensis</name>
    <dbReference type="NCBI Taxonomy" id="407974"/>
    <lineage>
        <taxon>Bacteria</taxon>
        <taxon>Bacillati</taxon>
        <taxon>Actinomycetota</taxon>
        <taxon>Actinomycetes</taxon>
        <taxon>Kitasatosporales</taxon>
        <taxon>Streptomycetaceae</taxon>
        <taxon>Kitasatospora</taxon>
    </lineage>
</organism>
<feature type="domain" description="Metallo-beta-lactamase" evidence="1">
    <location>
        <begin position="29"/>
        <end position="193"/>
    </location>
</feature>
<dbReference type="Proteomes" id="UP001422759">
    <property type="component" value="Unassembled WGS sequence"/>
</dbReference>
<dbReference type="CDD" id="cd06262">
    <property type="entry name" value="metallo-hydrolase-like_MBL-fold"/>
    <property type="match status" value="1"/>
</dbReference>
<protein>
    <submittedName>
        <fullName evidence="2">MBL fold metallo-hydrolase</fullName>
    </submittedName>
</protein>
<sequence length="214" mass="22904">MRQMPPEPEIELLTTTGTFSLDGGTWEVENNVWIIANDQDAVVIDPAHDARAVATAVGDRELRAIICTHAHDDHVGAAPELAALTGAPILLHPDDLPLWKQTHPGDHPDEDLRDGQRITVGGIYLHVRHTPGHSPGGVSIYVPALEAVFTGDTLFQGGPGATGRSFSDFPTIIDSIRDRLLTLPPETTVHPGHGATTTIGAEAPQLAEWIARGR</sequence>
<dbReference type="SMART" id="SM00849">
    <property type="entry name" value="Lactamase_B"/>
    <property type="match status" value="1"/>
</dbReference>
<dbReference type="InterPro" id="IPR051453">
    <property type="entry name" value="MBL_Glyoxalase_II"/>
</dbReference>
<dbReference type="SUPFAM" id="SSF56281">
    <property type="entry name" value="Metallo-hydrolase/oxidoreductase"/>
    <property type="match status" value="1"/>
</dbReference>
<gene>
    <name evidence="2" type="ORF">GCM10009760_56180</name>
</gene>
<keyword evidence="3" id="KW-1185">Reference proteome</keyword>
<evidence type="ECO:0000259" key="1">
    <source>
        <dbReference type="SMART" id="SM00849"/>
    </source>
</evidence>
<evidence type="ECO:0000313" key="2">
    <source>
        <dbReference type="EMBL" id="GAA2155845.1"/>
    </source>
</evidence>
<dbReference type="PANTHER" id="PTHR46233:SF4">
    <property type="entry name" value="METALLO-BETA-LACTAMASE DOMAIN-CONTAINING PROTEIN"/>
    <property type="match status" value="1"/>
</dbReference>
<proteinExistence type="predicted"/>
<dbReference type="PANTHER" id="PTHR46233">
    <property type="entry name" value="HYDROXYACYLGLUTATHIONE HYDROLASE GLOC"/>
    <property type="match status" value="1"/>
</dbReference>
<dbReference type="Gene3D" id="3.60.15.10">
    <property type="entry name" value="Ribonuclease Z/Hydroxyacylglutathione hydrolase-like"/>
    <property type="match status" value="1"/>
</dbReference>
<dbReference type="InterPro" id="IPR036866">
    <property type="entry name" value="RibonucZ/Hydroxyglut_hydro"/>
</dbReference>
<dbReference type="EMBL" id="BAAANT010000048">
    <property type="protein sequence ID" value="GAA2155845.1"/>
    <property type="molecule type" value="Genomic_DNA"/>
</dbReference>
<dbReference type="InterPro" id="IPR001279">
    <property type="entry name" value="Metallo-B-lactamas"/>
</dbReference>
<reference evidence="2 3" key="1">
    <citation type="journal article" date="2019" name="Int. J. Syst. Evol. Microbiol.">
        <title>The Global Catalogue of Microorganisms (GCM) 10K type strain sequencing project: providing services to taxonomists for standard genome sequencing and annotation.</title>
        <authorList>
            <consortium name="The Broad Institute Genomics Platform"/>
            <consortium name="The Broad Institute Genome Sequencing Center for Infectious Disease"/>
            <person name="Wu L."/>
            <person name="Ma J."/>
        </authorList>
    </citation>
    <scope>NUCLEOTIDE SEQUENCE [LARGE SCALE GENOMIC DNA]</scope>
    <source>
        <strain evidence="2 3">JCM 14560</strain>
    </source>
</reference>
<name>A0ABN3A8P7_9ACTN</name>